<evidence type="ECO:0000313" key="6">
    <source>
        <dbReference type="Proteomes" id="UP000662939"/>
    </source>
</evidence>
<dbReference type="AlphaFoldDB" id="A0A895XNY5"/>
<dbReference type="InterPro" id="IPR008334">
    <property type="entry name" value="5'-Nucleotdase_C"/>
</dbReference>
<keyword evidence="2" id="KW-0547">Nucleotide-binding</keyword>
<dbReference type="RefSeq" id="WP_213172854.1">
    <property type="nucleotide sequence ID" value="NZ_CP070496.1"/>
</dbReference>
<dbReference type="InterPro" id="IPR029052">
    <property type="entry name" value="Metallo-depent_PP-like"/>
</dbReference>
<name>A0A895XNY5_9ACTN</name>
<keyword evidence="1 2" id="KW-0732">Signal</keyword>
<dbReference type="Gene3D" id="3.60.21.10">
    <property type="match status" value="1"/>
</dbReference>
<comment type="similarity">
    <text evidence="2">Belongs to the 5'-nucleotidase family.</text>
</comment>
<dbReference type="SUPFAM" id="SSF55816">
    <property type="entry name" value="5'-nucleotidase (syn. UDP-sugar hydrolase), C-terminal domain"/>
    <property type="match status" value="1"/>
</dbReference>
<dbReference type="Proteomes" id="UP000662939">
    <property type="component" value="Chromosome"/>
</dbReference>
<sequence length="582" mass="62531">MSAQRRFRTTALAVGASATLVAASGCSLFGTEDPEGTTEIQLLALNDFHGNLEANEGMGVTVHDEHGEEEFIEAGGAEYLATHLDEAREGFDNTLTVAAGDLIGASPFLSAAFDDQPTLDSLYGMGLDVSSVGNHEFDQGIDELQRLIHGGCPDEGCADGQEWEGMGFPYLGANVVDAETGEAILDATYVHEFDDGATVGFIGMTLEGTADIVAKSGIEGIEFRNEVETANEHAQALLDDGVNAIVVLLHEGGYPAAEDADNQECETFGDEPSISGPIVDMAENMDSSIDLIVTGHTHRAYVCTFEDPNGEPRMVTSAGQYGTIFSDIRMEYDFETSDIIRTSVEGTNIIVERNVEADPVQTGLIDGYNEALAPIAQEVVGHLQEPIMLGATRAEEFALGNLIADVQLARTAEEELGGAQIAFMNPGGVRADLIPNDEGEVTYEQVFTVQPFGNYLVTMDLTGDQIVTLLQQQYTDRPNEPLILLPSEGFTYTLDESQEGEDKVLTDSLQLNGEDIEADQTYRVTVNSFLADGGDSFTVLTEGQNVLYGEVDVDAFKEWLQENTSADDLLAAPALDRITIVD</sequence>
<feature type="domain" description="Calcineurin-like phosphoesterase" evidence="3">
    <location>
        <begin position="42"/>
        <end position="299"/>
    </location>
</feature>
<evidence type="ECO:0000259" key="3">
    <source>
        <dbReference type="Pfam" id="PF00149"/>
    </source>
</evidence>
<dbReference type="GO" id="GO:0000166">
    <property type="term" value="F:nucleotide binding"/>
    <property type="evidence" value="ECO:0007669"/>
    <property type="project" value="UniProtKB-KW"/>
</dbReference>
<keyword evidence="6" id="KW-1185">Reference proteome</keyword>
<evidence type="ECO:0000256" key="1">
    <source>
        <dbReference type="ARBA" id="ARBA00022729"/>
    </source>
</evidence>
<accession>A0A895XNY5</accession>
<evidence type="ECO:0000256" key="2">
    <source>
        <dbReference type="RuleBase" id="RU362119"/>
    </source>
</evidence>
<feature type="signal peptide" evidence="2">
    <location>
        <begin position="1"/>
        <end position="22"/>
    </location>
</feature>
<dbReference type="GO" id="GO:0009166">
    <property type="term" value="P:nucleotide catabolic process"/>
    <property type="evidence" value="ECO:0007669"/>
    <property type="project" value="InterPro"/>
</dbReference>
<dbReference type="PANTHER" id="PTHR11575">
    <property type="entry name" value="5'-NUCLEOTIDASE-RELATED"/>
    <property type="match status" value="1"/>
</dbReference>
<keyword evidence="2" id="KW-0378">Hydrolase</keyword>
<dbReference type="GO" id="GO:0030288">
    <property type="term" value="C:outer membrane-bounded periplasmic space"/>
    <property type="evidence" value="ECO:0007669"/>
    <property type="project" value="TreeGrafter"/>
</dbReference>
<dbReference type="GO" id="GO:0008768">
    <property type="term" value="F:UDP-sugar diphosphatase activity"/>
    <property type="evidence" value="ECO:0007669"/>
    <property type="project" value="TreeGrafter"/>
</dbReference>
<organism evidence="5 6">
    <name type="scientific">Natronoglycomyces albus</name>
    <dbReference type="NCBI Taxonomy" id="2811108"/>
    <lineage>
        <taxon>Bacteria</taxon>
        <taxon>Bacillati</taxon>
        <taxon>Actinomycetota</taxon>
        <taxon>Actinomycetes</taxon>
        <taxon>Glycomycetales</taxon>
        <taxon>Glycomycetaceae</taxon>
        <taxon>Natronoglycomyces</taxon>
    </lineage>
</organism>
<reference evidence="5" key="1">
    <citation type="submission" date="2021-02" db="EMBL/GenBank/DDBJ databases">
        <title>Natronoglycomyces albus gen. nov., sp. nov, a haloalkaliphilic actinobacterium from a soda solonchak soil.</title>
        <authorList>
            <person name="Sorokin D.Y."/>
            <person name="Khijniak T.V."/>
            <person name="Zakharycheva A.P."/>
            <person name="Boueva O.V."/>
            <person name="Ariskina E.V."/>
            <person name="Hahnke R.L."/>
            <person name="Bunk B."/>
            <person name="Sproer C."/>
            <person name="Schumann P."/>
            <person name="Evtushenko L.I."/>
            <person name="Kublanov I.V."/>
        </authorList>
    </citation>
    <scope>NUCLEOTIDE SEQUENCE</scope>
    <source>
        <strain evidence="5">DSM 106290</strain>
    </source>
</reference>
<dbReference type="PANTHER" id="PTHR11575:SF24">
    <property type="entry name" value="5'-NUCLEOTIDASE"/>
    <property type="match status" value="1"/>
</dbReference>
<dbReference type="SUPFAM" id="SSF56300">
    <property type="entry name" value="Metallo-dependent phosphatases"/>
    <property type="match status" value="1"/>
</dbReference>
<feature type="chain" id="PRO_5039755071" evidence="2">
    <location>
        <begin position="23"/>
        <end position="582"/>
    </location>
</feature>
<dbReference type="InterPro" id="IPR036907">
    <property type="entry name" value="5'-Nucleotdase_C_sf"/>
</dbReference>
<dbReference type="KEGG" id="nav:JQS30_08160"/>
<feature type="domain" description="5'-Nucleotidase C-terminal" evidence="4">
    <location>
        <begin position="379"/>
        <end position="542"/>
    </location>
</feature>
<dbReference type="PROSITE" id="PS51257">
    <property type="entry name" value="PROKAR_LIPOPROTEIN"/>
    <property type="match status" value="1"/>
</dbReference>
<dbReference type="Gene3D" id="3.90.780.10">
    <property type="entry name" value="5'-Nucleotidase, C-terminal domain"/>
    <property type="match status" value="1"/>
</dbReference>
<dbReference type="EMBL" id="CP070496">
    <property type="protein sequence ID" value="QSB06847.1"/>
    <property type="molecule type" value="Genomic_DNA"/>
</dbReference>
<protein>
    <submittedName>
        <fullName evidence="5">Bifunctional metallophosphatase/5'-nucleotidase</fullName>
    </submittedName>
</protein>
<dbReference type="Pfam" id="PF00149">
    <property type="entry name" value="Metallophos"/>
    <property type="match status" value="1"/>
</dbReference>
<dbReference type="PRINTS" id="PR01607">
    <property type="entry name" value="APYRASEFAMLY"/>
</dbReference>
<dbReference type="InterPro" id="IPR004843">
    <property type="entry name" value="Calcineurin-like_PHP"/>
</dbReference>
<evidence type="ECO:0000313" key="5">
    <source>
        <dbReference type="EMBL" id="QSB06847.1"/>
    </source>
</evidence>
<dbReference type="Pfam" id="PF02872">
    <property type="entry name" value="5_nucleotid_C"/>
    <property type="match status" value="1"/>
</dbReference>
<dbReference type="GO" id="GO:0008253">
    <property type="term" value="F:5'-nucleotidase activity"/>
    <property type="evidence" value="ECO:0007669"/>
    <property type="project" value="TreeGrafter"/>
</dbReference>
<proteinExistence type="inferred from homology"/>
<dbReference type="InterPro" id="IPR006179">
    <property type="entry name" value="5_nucleotidase/apyrase"/>
</dbReference>
<evidence type="ECO:0000259" key="4">
    <source>
        <dbReference type="Pfam" id="PF02872"/>
    </source>
</evidence>
<gene>
    <name evidence="5" type="ORF">JQS30_08160</name>
</gene>